<dbReference type="Proteomes" id="UP000192472">
    <property type="component" value="Unassembled WGS sequence"/>
</dbReference>
<dbReference type="AlphaFoldDB" id="A0A1W2GMI3"/>
<keyword evidence="2" id="KW-1185">Reference proteome</keyword>
<dbReference type="Gene3D" id="3.20.20.80">
    <property type="entry name" value="Glycosidases"/>
    <property type="match status" value="1"/>
</dbReference>
<dbReference type="InterPro" id="IPR017853">
    <property type="entry name" value="GH"/>
</dbReference>
<accession>A0A1W2GMI3</accession>
<proteinExistence type="predicted"/>
<dbReference type="CDD" id="cd19608">
    <property type="entry name" value="GH113_mannanase-like"/>
    <property type="match status" value="1"/>
</dbReference>
<organism evidence="1 2">
    <name type="scientific">Reichenbachiella faecimaris</name>
    <dbReference type="NCBI Taxonomy" id="692418"/>
    <lineage>
        <taxon>Bacteria</taxon>
        <taxon>Pseudomonadati</taxon>
        <taxon>Bacteroidota</taxon>
        <taxon>Cytophagia</taxon>
        <taxon>Cytophagales</taxon>
        <taxon>Reichenbachiellaceae</taxon>
        <taxon>Reichenbachiella</taxon>
    </lineage>
</organism>
<reference evidence="1 2" key="1">
    <citation type="submission" date="2017-04" db="EMBL/GenBank/DDBJ databases">
        <authorList>
            <person name="Afonso C.L."/>
            <person name="Miller P.J."/>
            <person name="Scott M.A."/>
            <person name="Spackman E."/>
            <person name="Goraichik I."/>
            <person name="Dimitrov K.M."/>
            <person name="Suarez D.L."/>
            <person name="Swayne D.E."/>
        </authorList>
    </citation>
    <scope>NUCLEOTIDE SEQUENCE [LARGE SCALE GENOMIC DNA]</scope>
    <source>
        <strain evidence="1 2">DSM 26133</strain>
    </source>
</reference>
<evidence type="ECO:0008006" key="3">
    <source>
        <dbReference type="Google" id="ProtNLM"/>
    </source>
</evidence>
<dbReference type="Pfam" id="PF22612">
    <property type="entry name" value="GH113"/>
    <property type="match status" value="1"/>
</dbReference>
<gene>
    <name evidence="1" type="ORF">SAMN04488029_3509</name>
</gene>
<dbReference type="SUPFAM" id="SSF51445">
    <property type="entry name" value="(Trans)glycosidases"/>
    <property type="match status" value="1"/>
</dbReference>
<dbReference type="InterPro" id="IPR055151">
    <property type="entry name" value="GH113"/>
</dbReference>
<name>A0A1W2GMI3_REIFA</name>
<dbReference type="STRING" id="692418.SAMN04488029_3509"/>
<evidence type="ECO:0000313" key="2">
    <source>
        <dbReference type="Proteomes" id="UP000192472"/>
    </source>
</evidence>
<protein>
    <recommendedName>
        <fullName evidence="3">GTA TIM-barrel-like domain-containing protein</fullName>
    </recommendedName>
</protein>
<dbReference type="EMBL" id="FWYF01000004">
    <property type="protein sequence ID" value="SMD37869.1"/>
    <property type="molecule type" value="Genomic_DNA"/>
</dbReference>
<sequence length="343" mass="39366">MVASKQNPVNVKIKIILLICLLSCGAIQESEVEKINGLCLVAPPYEVLLEHHTPILDVGANWVAIIPYAFCSPSQPKVSFDHPRQWQGETTKGITKAIQLAHQSNLKVMIKPHLWVSGQGWAGDLNYDNSNDIKLWKSSYTEYILHFAKVAQEHKVEMMSIGTEVRHITTNHPYYWMDLINQIRAVYKGSLTYSANWDNYENISFWDKLDYIGIDAYFPISESMTPTVEELLQKAQKTKLNIGNFSNTHLKKVLFTEFGFKSTNYCTAGHWKSALGNQKPDFEGQANAYEAFFGTYWNEDWFAGGFAWKWHYKHEEAGGITNYEFTPQNKLAEKILKKQYAKF</sequence>
<evidence type="ECO:0000313" key="1">
    <source>
        <dbReference type="EMBL" id="SMD37869.1"/>
    </source>
</evidence>